<organism evidence="22">
    <name type="scientific">Equus asinus asinus</name>
    <dbReference type="NCBI Taxonomy" id="83772"/>
    <lineage>
        <taxon>Eukaryota</taxon>
        <taxon>Metazoa</taxon>
        <taxon>Chordata</taxon>
        <taxon>Craniata</taxon>
        <taxon>Vertebrata</taxon>
        <taxon>Euteleostomi</taxon>
        <taxon>Mammalia</taxon>
        <taxon>Eutheria</taxon>
        <taxon>Laurasiatheria</taxon>
        <taxon>Perissodactyla</taxon>
        <taxon>Equidae</taxon>
        <taxon>Equus</taxon>
    </lineage>
</organism>
<evidence type="ECO:0000256" key="17">
    <source>
        <dbReference type="ARBA" id="ARBA00049354"/>
    </source>
</evidence>
<comment type="cofactor">
    <cofactor evidence="1 20">
        <name>FAD</name>
        <dbReference type="ChEBI" id="CHEBI:57692"/>
    </cofactor>
</comment>
<dbReference type="Ensembl" id="ENSEAST00005032221.1">
    <property type="protein sequence ID" value="ENSEASP00005029645.1"/>
    <property type="gene ID" value="ENSEASG00005020127.1"/>
</dbReference>
<feature type="binding site" evidence="19">
    <location>
        <position position="246"/>
    </location>
    <ligand>
        <name>substrate</name>
    </ligand>
</feature>
<comment type="function">
    <text evidence="9">Catalyzes the oxidative deamination of primary and some secondary amines such as neurotransmitters, and exogenous amines including the tertiary amine, neurotoxin 1-methyl-4-phenyl-1,2,3,6-tetrahydropyridine (MPTP), with concomitant reduction of oxygen to hydrogen peroxide and participates in the metabolism of neuroactive and vasoactive amines in the central nervous system and peripheral tissues. Preferentially degrades benzylamine and phenylethylamine.</text>
</comment>
<evidence type="ECO:0000256" key="3">
    <source>
        <dbReference type="ARBA" id="ARBA00005995"/>
    </source>
</evidence>
<dbReference type="PRINTS" id="PR00757">
    <property type="entry name" value="AMINEOXDASEF"/>
</dbReference>
<dbReference type="InterPro" id="IPR036188">
    <property type="entry name" value="FAD/NAD-bd_sf"/>
</dbReference>
<dbReference type="EC" id="1.4.3.-" evidence="20"/>
<evidence type="ECO:0000256" key="6">
    <source>
        <dbReference type="ARBA" id="ARBA00022827"/>
    </source>
</evidence>
<reference evidence="22" key="1">
    <citation type="submission" date="2023-03" db="UniProtKB">
        <authorList>
            <consortium name="Ensembl"/>
        </authorList>
    </citation>
    <scope>IDENTIFICATION</scope>
</reference>
<protein>
    <recommendedName>
        <fullName evidence="20">Amine oxidase</fullName>
        <ecNumber evidence="20">1.4.3.-</ecNumber>
    </recommendedName>
</protein>
<dbReference type="PANTHER" id="PTHR43563">
    <property type="entry name" value="AMINE OXIDASE"/>
    <property type="match status" value="1"/>
</dbReference>
<evidence type="ECO:0000313" key="22">
    <source>
        <dbReference type="Ensembl" id="ENSEASP00005029645.1"/>
    </source>
</evidence>
<feature type="domain" description="Amine oxidase" evidence="21">
    <location>
        <begin position="158"/>
        <end position="342"/>
    </location>
</feature>
<evidence type="ECO:0000256" key="18">
    <source>
        <dbReference type="ARBA" id="ARBA00049430"/>
    </source>
</evidence>
<comment type="catalytic activity">
    <reaction evidence="16">
        <text>2-phenylethylamine + O2 + H2O = 2-phenylacetaldehyde + H2O2 + NH4(+)</text>
        <dbReference type="Rhea" id="RHEA:25265"/>
        <dbReference type="ChEBI" id="CHEBI:15377"/>
        <dbReference type="ChEBI" id="CHEBI:15379"/>
        <dbReference type="ChEBI" id="CHEBI:16240"/>
        <dbReference type="ChEBI" id="CHEBI:16424"/>
        <dbReference type="ChEBI" id="CHEBI:28938"/>
        <dbReference type="ChEBI" id="CHEBI:225237"/>
    </reaction>
</comment>
<keyword evidence="5" id="KW-0472">Membrane</keyword>
<comment type="catalytic activity">
    <reaction evidence="17">
        <text>benzylamine + O2 + H2O = benzaldehyde + H2O2 + NH4(+)</text>
        <dbReference type="Rhea" id="RHEA:59424"/>
        <dbReference type="ChEBI" id="CHEBI:15377"/>
        <dbReference type="ChEBI" id="CHEBI:15379"/>
        <dbReference type="ChEBI" id="CHEBI:16240"/>
        <dbReference type="ChEBI" id="CHEBI:17169"/>
        <dbReference type="ChEBI" id="CHEBI:28938"/>
        <dbReference type="ChEBI" id="CHEBI:225238"/>
    </reaction>
    <physiologicalReaction direction="left-to-right" evidence="17">
        <dbReference type="Rhea" id="RHEA:59425"/>
    </physiologicalReaction>
</comment>
<evidence type="ECO:0000256" key="2">
    <source>
        <dbReference type="ARBA" id="ARBA00004362"/>
    </source>
</evidence>
<comment type="subcellular location">
    <subcellularLocation>
        <location evidence="2">Mitochondrion outer membrane</location>
        <topology evidence="2">Single-pass type IV membrane protein</topology>
        <orientation evidence="2">Cytoplasmic side</orientation>
    </subcellularLocation>
</comment>
<keyword evidence="5" id="KW-0496">Mitochondrion</keyword>
<comment type="catalytic activity">
    <reaction evidence="13">
        <text>a primary methyl amine + O2 + H2O = an aldehyde + H2O2 + NH4(+)</text>
        <dbReference type="Rhea" id="RHEA:16153"/>
        <dbReference type="ChEBI" id="CHEBI:15377"/>
        <dbReference type="ChEBI" id="CHEBI:15379"/>
        <dbReference type="ChEBI" id="CHEBI:16240"/>
        <dbReference type="ChEBI" id="CHEBI:17478"/>
        <dbReference type="ChEBI" id="CHEBI:28938"/>
        <dbReference type="ChEBI" id="CHEBI:228804"/>
        <dbReference type="EC" id="1.4.3.21"/>
    </reaction>
</comment>
<evidence type="ECO:0000256" key="4">
    <source>
        <dbReference type="ARBA" id="ARBA00022630"/>
    </source>
</evidence>
<dbReference type="InterPro" id="IPR001613">
    <property type="entry name" value="Flavin_amine_oxidase"/>
</dbReference>
<proteinExistence type="inferred from homology"/>
<dbReference type="InterPro" id="IPR050703">
    <property type="entry name" value="Flavin_MAO"/>
</dbReference>
<dbReference type="InterPro" id="IPR002937">
    <property type="entry name" value="Amino_oxidase"/>
</dbReference>
<name>A0A8C4MVQ5_EQUAS</name>
<keyword evidence="6 20" id="KW-0274">FAD</keyword>
<dbReference type="Pfam" id="PF01593">
    <property type="entry name" value="Amino_oxidase"/>
    <property type="match status" value="2"/>
</dbReference>
<dbReference type="AlphaFoldDB" id="A0A8C4MVQ5"/>
<comment type="subunit">
    <text evidence="8">Monomer, homo- or heterodimer (containing two subunits of similar size). Each subunit contains a covalently bound flavin. Enzymatically active as monomer.</text>
</comment>
<evidence type="ECO:0000256" key="16">
    <source>
        <dbReference type="ARBA" id="ARBA00048979"/>
    </source>
</evidence>
<evidence type="ECO:0000256" key="15">
    <source>
        <dbReference type="ARBA" id="ARBA00048466"/>
    </source>
</evidence>
<evidence type="ECO:0000256" key="9">
    <source>
        <dbReference type="ARBA" id="ARBA00045409"/>
    </source>
</evidence>
<comment type="similarity">
    <text evidence="3 20">Belongs to the flavin monoamine oxidase family.</text>
</comment>
<sequence length="438" mass="49924">MIIRMAAAKLLHDSGLNVIVLEARDRVGGRTYTIRNQNVKYVDLGGSYVGPTQNRILRLAKELGLETYKVNEVERLIHHVKAKSYPFRGPFPPAWNPIAYLDHNNLWRTMDDMGREIPSDAPWKAPLAEEWDYMTMKELLDKISKTTHQQCLTMLFFFQAKYVISAVPPILGMKIHFKPPLPMMRNQLITRVPLGSVIKCMVYYKEPFWRKKDYCGTMIIEGEEAPIAYTLDDTKPDGSYAAIMGFILSHKARKLARLTKEESFFRSVLQPVHYEEKNWCEEQYSGGCYTTYFPPGIMTQYGRVLRQPVGRIYFAGTETATHWSGYMEGAVEAGERAAREILHALGKIPEDEIWQSEPESVDVPAQPITTTFLERHLPSVPGLLRLIGEEGSVKLCQTSNHRKHSISLSIFGPCLISLTWFSTLSHPFPSLLPPESLQ</sequence>
<dbReference type="GO" id="GO:0005741">
    <property type="term" value="C:mitochondrial outer membrane"/>
    <property type="evidence" value="ECO:0007669"/>
    <property type="project" value="UniProtKB-SubCell"/>
</dbReference>
<feature type="binding site" evidence="19">
    <location>
        <begin position="22"/>
        <end position="23"/>
    </location>
    <ligand>
        <name>FAD</name>
        <dbReference type="ChEBI" id="CHEBI:57692"/>
    </ligand>
</feature>
<comment type="catalytic activity">
    <reaction evidence="18">
        <text>N-acetylputrescine + O2 + H2O = 4-acetamidobutanal + H2O2 + NH4(+)</text>
        <dbReference type="Rhea" id="RHEA:70283"/>
        <dbReference type="ChEBI" id="CHEBI:7386"/>
        <dbReference type="ChEBI" id="CHEBI:15377"/>
        <dbReference type="ChEBI" id="CHEBI:15379"/>
        <dbReference type="ChEBI" id="CHEBI:16240"/>
        <dbReference type="ChEBI" id="CHEBI:28938"/>
        <dbReference type="ChEBI" id="CHEBI:58263"/>
    </reaction>
    <physiologicalReaction direction="left-to-right" evidence="18">
        <dbReference type="Rhea" id="RHEA:70284"/>
    </physiologicalReaction>
</comment>
<feature type="binding site" evidence="19">
    <location>
        <position position="318"/>
    </location>
    <ligand>
        <name>FAD</name>
        <dbReference type="ChEBI" id="CHEBI:57692"/>
    </ligand>
</feature>
<comment type="catalytic activity">
    <reaction evidence="10">
        <text>(R)-adrenaline + O2 + H2O = (R)-3,4-dihydroxymandelaldehyde + methylamine + H2O2</text>
        <dbReference type="Rhea" id="RHEA:51168"/>
        <dbReference type="ChEBI" id="CHEBI:15377"/>
        <dbReference type="ChEBI" id="CHEBI:15379"/>
        <dbReference type="ChEBI" id="CHEBI:16240"/>
        <dbReference type="ChEBI" id="CHEBI:59338"/>
        <dbReference type="ChEBI" id="CHEBI:71406"/>
        <dbReference type="ChEBI" id="CHEBI:180943"/>
    </reaction>
</comment>
<dbReference type="Gene3D" id="3.90.660.10">
    <property type="match status" value="1"/>
</dbReference>
<comment type="catalytic activity">
    <reaction evidence="14">
        <text>a secondary aliphatic amine + O2 + H2O = a primary amine + an aldehyde + H2O2</text>
        <dbReference type="Rhea" id="RHEA:26414"/>
        <dbReference type="ChEBI" id="CHEBI:15377"/>
        <dbReference type="ChEBI" id="CHEBI:15379"/>
        <dbReference type="ChEBI" id="CHEBI:16240"/>
        <dbReference type="ChEBI" id="CHEBI:17478"/>
        <dbReference type="ChEBI" id="CHEBI:58855"/>
        <dbReference type="ChEBI" id="CHEBI:65296"/>
        <dbReference type="EC" id="1.4.3.4"/>
    </reaction>
</comment>
<accession>A0A8C4MVQ5</accession>
<dbReference type="GO" id="GO:0050660">
    <property type="term" value="F:flavin adenine dinucleotide binding"/>
    <property type="evidence" value="ECO:0007669"/>
    <property type="project" value="TreeGrafter"/>
</dbReference>
<comment type="catalytic activity">
    <reaction evidence="15">
        <text>dopamine + O2 + H2O = 3,4-dihydroxyphenylacetaldehyde + H2O2 + NH4(+)</text>
        <dbReference type="Rhea" id="RHEA:27946"/>
        <dbReference type="ChEBI" id="CHEBI:15377"/>
        <dbReference type="ChEBI" id="CHEBI:15379"/>
        <dbReference type="ChEBI" id="CHEBI:16240"/>
        <dbReference type="ChEBI" id="CHEBI:27978"/>
        <dbReference type="ChEBI" id="CHEBI:28938"/>
        <dbReference type="ChEBI" id="CHEBI:59905"/>
    </reaction>
</comment>
<evidence type="ECO:0000256" key="5">
    <source>
        <dbReference type="ARBA" id="ARBA00022787"/>
    </source>
</evidence>
<comment type="catalytic activity">
    <reaction evidence="12">
        <text>tyramine + O2 + H2O = (4-hydroxyphenyl)acetaldehyde + H2O2 + NH4(+)</text>
        <dbReference type="Rhea" id="RHEA:30591"/>
        <dbReference type="ChEBI" id="CHEBI:15377"/>
        <dbReference type="ChEBI" id="CHEBI:15379"/>
        <dbReference type="ChEBI" id="CHEBI:15621"/>
        <dbReference type="ChEBI" id="CHEBI:16240"/>
        <dbReference type="ChEBI" id="CHEBI:28938"/>
        <dbReference type="ChEBI" id="CHEBI:327995"/>
    </reaction>
</comment>
<evidence type="ECO:0000256" key="11">
    <source>
        <dbReference type="ARBA" id="ARBA00047691"/>
    </source>
</evidence>
<comment type="catalytic activity">
    <reaction evidence="11">
        <text>(R)-noradrenaline + O2 + H2O = (R)-3,4-dihydroxymandelaldehyde + H2O2 + NH4(+)</text>
        <dbReference type="Rhea" id="RHEA:69076"/>
        <dbReference type="ChEBI" id="CHEBI:15377"/>
        <dbReference type="ChEBI" id="CHEBI:15379"/>
        <dbReference type="ChEBI" id="CHEBI:16240"/>
        <dbReference type="ChEBI" id="CHEBI:28938"/>
        <dbReference type="ChEBI" id="CHEBI:72587"/>
        <dbReference type="ChEBI" id="CHEBI:180943"/>
    </reaction>
</comment>
<evidence type="ECO:0000256" key="12">
    <source>
        <dbReference type="ARBA" id="ARBA00047794"/>
    </source>
</evidence>
<dbReference type="SUPFAM" id="SSF51905">
    <property type="entry name" value="FAD/NAD(P)-binding domain"/>
    <property type="match status" value="1"/>
</dbReference>
<dbReference type="GO" id="GO:0097621">
    <property type="term" value="F:monoamine oxidase activity"/>
    <property type="evidence" value="ECO:0007669"/>
    <property type="project" value="UniProtKB-EC"/>
</dbReference>
<evidence type="ECO:0000256" key="7">
    <source>
        <dbReference type="ARBA" id="ARBA00023002"/>
    </source>
</evidence>
<evidence type="ECO:0000256" key="8">
    <source>
        <dbReference type="ARBA" id="ARBA00025863"/>
    </source>
</evidence>
<dbReference type="PANTHER" id="PTHR43563:SF1">
    <property type="entry name" value="AMINE OXIDASE [FLAVIN-CONTAINING] B"/>
    <property type="match status" value="1"/>
</dbReference>
<evidence type="ECO:0000259" key="21">
    <source>
        <dbReference type="Pfam" id="PF01593"/>
    </source>
</evidence>
<keyword evidence="7 20" id="KW-0560">Oxidoreductase</keyword>
<dbReference type="SUPFAM" id="SSF54373">
    <property type="entry name" value="FAD-linked reductases, C-terminal domain"/>
    <property type="match status" value="1"/>
</dbReference>
<evidence type="ECO:0000256" key="19">
    <source>
        <dbReference type="PIRSR" id="PIRSR601613-1"/>
    </source>
</evidence>
<dbReference type="GO" id="GO:0008131">
    <property type="term" value="F:primary methylamine oxidase activity"/>
    <property type="evidence" value="ECO:0007669"/>
    <property type="project" value="UniProtKB-EC"/>
</dbReference>
<keyword evidence="5" id="KW-1000">Mitochondrion outer membrane</keyword>
<gene>
    <name evidence="22" type="primary">MAOB</name>
</gene>
<evidence type="ECO:0000256" key="13">
    <source>
        <dbReference type="ARBA" id="ARBA00048032"/>
    </source>
</evidence>
<dbReference type="Gene3D" id="6.10.250.130">
    <property type="match status" value="1"/>
</dbReference>
<evidence type="ECO:0000256" key="1">
    <source>
        <dbReference type="ARBA" id="ARBA00001974"/>
    </source>
</evidence>
<evidence type="ECO:0000256" key="20">
    <source>
        <dbReference type="RuleBase" id="RU362067"/>
    </source>
</evidence>
<keyword evidence="4 20" id="KW-0285">Flavoprotein</keyword>
<dbReference type="Gene3D" id="3.50.50.60">
    <property type="entry name" value="FAD/NAD(P)-binding domain"/>
    <property type="match status" value="2"/>
</dbReference>
<feature type="domain" description="Amine oxidase" evidence="21">
    <location>
        <begin position="5"/>
        <end position="105"/>
    </location>
</feature>
<evidence type="ECO:0000256" key="14">
    <source>
        <dbReference type="ARBA" id="ARBA00048448"/>
    </source>
</evidence>
<evidence type="ECO:0000256" key="10">
    <source>
        <dbReference type="ARBA" id="ARBA00047410"/>
    </source>
</evidence>
<dbReference type="Gene3D" id="1.10.405.10">
    <property type="entry name" value="Guanine Nucleotide Dissociation Inhibitor, domain 1"/>
    <property type="match status" value="1"/>
</dbReference>